<reference evidence="4" key="1">
    <citation type="submission" date="2022-08" db="EMBL/GenBank/DDBJ databases">
        <title>Alicyclobacillus dauci DSM2870, complete genome.</title>
        <authorList>
            <person name="Wang Q."/>
            <person name="Cai R."/>
            <person name="Wang Z."/>
        </authorList>
    </citation>
    <scope>NUCLEOTIDE SEQUENCE</scope>
    <source>
        <strain evidence="4">DSM 28700</strain>
    </source>
</reference>
<dbReference type="Proteomes" id="UP001164803">
    <property type="component" value="Chromosome"/>
</dbReference>
<evidence type="ECO:0000259" key="3">
    <source>
        <dbReference type="Pfam" id="PF17853"/>
    </source>
</evidence>
<dbReference type="Gene3D" id="1.10.10.2840">
    <property type="entry name" value="PucR C-terminal helix-turn-helix domain"/>
    <property type="match status" value="1"/>
</dbReference>
<proteinExistence type="inferred from homology"/>
<dbReference type="InterPro" id="IPR051448">
    <property type="entry name" value="CdaR-like_regulators"/>
</dbReference>
<organism evidence="4 5">
    <name type="scientific">Alicyclobacillus dauci</name>
    <dbReference type="NCBI Taxonomy" id="1475485"/>
    <lineage>
        <taxon>Bacteria</taxon>
        <taxon>Bacillati</taxon>
        <taxon>Bacillota</taxon>
        <taxon>Bacilli</taxon>
        <taxon>Bacillales</taxon>
        <taxon>Alicyclobacillaceae</taxon>
        <taxon>Alicyclobacillus</taxon>
    </lineage>
</organism>
<evidence type="ECO:0000313" key="4">
    <source>
        <dbReference type="EMBL" id="WAH36284.1"/>
    </source>
</evidence>
<feature type="domain" description="CdaR GGDEF-like" evidence="3">
    <location>
        <begin position="369"/>
        <end position="503"/>
    </location>
</feature>
<protein>
    <submittedName>
        <fullName evidence="4">Helix-turn-helix domain-containing protein</fullName>
    </submittedName>
</protein>
<dbReference type="InterPro" id="IPR025736">
    <property type="entry name" value="PucR_C-HTH_dom"/>
</dbReference>
<dbReference type="InterPro" id="IPR041522">
    <property type="entry name" value="CdaR_GGDEF"/>
</dbReference>
<evidence type="ECO:0000259" key="2">
    <source>
        <dbReference type="Pfam" id="PF13556"/>
    </source>
</evidence>
<dbReference type="Gene3D" id="3.30.450.40">
    <property type="match status" value="1"/>
</dbReference>
<dbReference type="PANTHER" id="PTHR33744:SF1">
    <property type="entry name" value="DNA-BINDING TRANSCRIPTIONAL ACTIVATOR ADER"/>
    <property type="match status" value="1"/>
</dbReference>
<comment type="similarity">
    <text evidence="1">Belongs to the CdaR family.</text>
</comment>
<gene>
    <name evidence="4" type="ORF">NZD86_18935</name>
</gene>
<accession>A0ABY6Z1V7</accession>
<dbReference type="SUPFAM" id="SSF55781">
    <property type="entry name" value="GAF domain-like"/>
    <property type="match status" value="1"/>
</dbReference>
<dbReference type="InterPro" id="IPR029016">
    <property type="entry name" value="GAF-like_dom_sf"/>
</dbReference>
<dbReference type="Pfam" id="PF17853">
    <property type="entry name" value="GGDEF_2"/>
    <property type="match status" value="1"/>
</dbReference>
<dbReference type="PANTHER" id="PTHR33744">
    <property type="entry name" value="CARBOHYDRATE DIACID REGULATOR"/>
    <property type="match status" value="1"/>
</dbReference>
<dbReference type="RefSeq" id="WP_268043609.1">
    <property type="nucleotide sequence ID" value="NZ_CP104064.1"/>
</dbReference>
<feature type="domain" description="PucR C-terminal helix-turn-helix" evidence="2">
    <location>
        <begin position="558"/>
        <end position="611"/>
    </location>
</feature>
<evidence type="ECO:0000313" key="5">
    <source>
        <dbReference type="Proteomes" id="UP001164803"/>
    </source>
</evidence>
<dbReference type="Pfam" id="PF13556">
    <property type="entry name" value="HTH_30"/>
    <property type="match status" value="1"/>
</dbReference>
<dbReference type="InterPro" id="IPR042070">
    <property type="entry name" value="PucR_C-HTH_sf"/>
</dbReference>
<name>A0ABY6Z1V7_9BACL</name>
<evidence type="ECO:0000256" key="1">
    <source>
        <dbReference type="ARBA" id="ARBA00006754"/>
    </source>
</evidence>
<keyword evidence="5" id="KW-1185">Reference proteome</keyword>
<sequence length="627" mass="71194">MVFKEESEMSPRRRGRDRLNHNLKNVVDDIARTKTQEETITVLLQTICNTFHSDVSLVYLVDEDQGVMKPNVLAQRQSETSLSSLDLSQCSQNILTGPFRWPTDTSEPLDTACAFYREMQQAGFSTWFSLPLRVGPTVIGVIAVGYFRYEYLVSDVREMLWNFANDVAQSLIRFLPVKRQLKAPLHGTENPALANLYEQERRMQRLLSNHRQLTNSLFESESLTTLTQTLSQMIGHPVAVLDRFFGTLSTFPVNANWGFLLTRLRQWMAQTKLNMNNHPFPVRSSNLAGSSFVVAPIQMGDVPLGYFIVKEDESKLDDLDVIATQQATMVLAIHFYKRGLHIEKRGNGFQELLNQLLDQPGSWSQSDSDQAAMLGWDVRAEQSLLVGQFQFGEQESLPHRNLNTIVEYVRTRLAVDFPQILIARRQDTLVLVLPHSLTNRNELSGLIHWIRSIQCEFNLPAERSSSMTVPSGPHRVTFGISHPVQSPELFNQAYQEALMAARLATLVAPDKDFASAADIRLHLLLSPLAKLTAVQEFISDKLAKLITYDEEHQTEMFKTLKVYLEQNGNLSDTSAALFIHRTSLQYRLKRIESIILSPLESSQVRFELHLSIFIHEILTANHGLDAT</sequence>
<dbReference type="EMBL" id="CP104064">
    <property type="protein sequence ID" value="WAH36284.1"/>
    <property type="molecule type" value="Genomic_DNA"/>
</dbReference>